<dbReference type="CDD" id="cd18623">
    <property type="entry name" value="GH32_ScrB-like"/>
    <property type="match status" value="1"/>
</dbReference>
<comment type="caution">
    <text evidence="8">The sequence shown here is derived from an EMBL/GenBank/DDBJ whole genome shotgun (WGS) entry which is preliminary data.</text>
</comment>
<dbReference type="InterPro" id="IPR013189">
    <property type="entry name" value="Glyco_hydro_32_C"/>
</dbReference>
<evidence type="ECO:0000256" key="1">
    <source>
        <dbReference type="ARBA" id="ARBA00009902"/>
    </source>
</evidence>
<dbReference type="SMART" id="SM00640">
    <property type="entry name" value="Glyco_32"/>
    <property type="match status" value="1"/>
</dbReference>
<dbReference type="InterPro" id="IPR001362">
    <property type="entry name" value="Glyco_hydro_32"/>
</dbReference>
<keyword evidence="3 5" id="KW-0378">Hydrolase</keyword>
<dbReference type="PANTHER" id="PTHR43101">
    <property type="entry name" value="BETA-FRUCTOSIDASE"/>
    <property type="match status" value="1"/>
</dbReference>
<dbReference type="GO" id="GO:0016787">
    <property type="term" value="F:hydrolase activity"/>
    <property type="evidence" value="ECO:0007669"/>
    <property type="project" value="UniProtKB-KW"/>
</dbReference>
<protein>
    <recommendedName>
        <fullName evidence="2">beta-fructofuranosidase</fullName>
        <ecNumber evidence="2">3.2.1.26</ecNumber>
    </recommendedName>
</protein>
<evidence type="ECO:0000256" key="2">
    <source>
        <dbReference type="ARBA" id="ARBA00012758"/>
    </source>
</evidence>
<dbReference type="Proteomes" id="UP001431693">
    <property type="component" value="Unassembled WGS sequence"/>
</dbReference>
<dbReference type="PROSITE" id="PS00609">
    <property type="entry name" value="GLYCOSYL_HYDROL_F32"/>
    <property type="match status" value="1"/>
</dbReference>
<gene>
    <name evidence="8" type="ORF">QJ043_07465</name>
</gene>
<dbReference type="Gene3D" id="2.60.120.560">
    <property type="entry name" value="Exo-inulinase, domain 1"/>
    <property type="match status" value="1"/>
</dbReference>
<dbReference type="Pfam" id="PF08244">
    <property type="entry name" value="Glyco_hydro_32C"/>
    <property type="match status" value="1"/>
</dbReference>
<evidence type="ECO:0000256" key="3">
    <source>
        <dbReference type="ARBA" id="ARBA00022801"/>
    </source>
</evidence>
<dbReference type="InterPro" id="IPR018053">
    <property type="entry name" value="Glyco_hydro_32_AS"/>
</dbReference>
<evidence type="ECO:0000259" key="6">
    <source>
        <dbReference type="Pfam" id="PF00251"/>
    </source>
</evidence>
<organism evidence="8 9">
    <name type="scientific">Kribbibacterium absianum</name>
    <dbReference type="NCBI Taxonomy" id="3044210"/>
    <lineage>
        <taxon>Bacteria</taxon>
        <taxon>Bacillati</taxon>
        <taxon>Actinomycetota</taxon>
        <taxon>Coriobacteriia</taxon>
        <taxon>Coriobacteriales</taxon>
        <taxon>Kribbibacteriaceae</taxon>
        <taxon>Kribbibacterium</taxon>
    </lineage>
</organism>
<dbReference type="InterPro" id="IPR023296">
    <property type="entry name" value="Glyco_hydro_beta-prop_sf"/>
</dbReference>
<comment type="similarity">
    <text evidence="1 5">Belongs to the glycosyl hydrolase 32 family.</text>
</comment>
<name>A0ABT6ZN25_9ACTN</name>
<dbReference type="EMBL" id="JASJEX010000003">
    <property type="protein sequence ID" value="MDJ1129913.1"/>
    <property type="molecule type" value="Genomic_DNA"/>
</dbReference>
<evidence type="ECO:0000259" key="7">
    <source>
        <dbReference type="Pfam" id="PF08244"/>
    </source>
</evidence>
<reference evidence="8" key="1">
    <citation type="submission" date="2023-05" db="EMBL/GenBank/DDBJ databases">
        <title>[olsenella] sp. nov., isolated from a pig farm feces dump.</title>
        <authorList>
            <person name="Chang Y.-H."/>
        </authorList>
    </citation>
    <scope>NUCLEOTIDE SEQUENCE</scope>
    <source>
        <strain evidence="8">YH-ols2217</strain>
    </source>
</reference>
<keyword evidence="9" id="KW-1185">Reference proteome</keyword>
<evidence type="ECO:0000256" key="4">
    <source>
        <dbReference type="ARBA" id="ARBA00023295"/>
    </source>
</evidence>
<dbReference type="EC" id="3.2.1.26" evidence="2"/>
<feature type="domain" description="Glycosyl hydrolase family 32 C-terminal" evidence="7">
    <location>
        <begin position="441"/>
        <end position="472"/>
    </location>
</feature>
<dbReference type="SUPFAM" id="SSF49899">
    <property type="entry name" value="Concanavalin A-like lectins/glucanases"/>
    <property type="match status" value="1"/>
</dbReference>
<evidence type="ECO:0000313" key="8">
    <source>
        <dbReference type="EMBL" id="MDJ1129913.1"/>
    </source>
</evidence>
<evidence type="ECO:0000313" key="9">
    <source>
        <dbReference type="Proteomes" id="UP001431693"/>
    </source>
</evidence>
<dbReference type="RefSeq" id="WP_283713033.1">
    <property type="nucleotide sequence ID" value="NZ_JASJEW010000002.1"/>
</dbReference>
<dbReference type="PANTHER" id="PTHR43101:SF1">
    <property type="entry name" value="BETA-FRUCTOSIDASE"/>
    <property type="match status" value="1"/>
</dbReference>
<feature type="domain" description="Glycosyl hydrolase family 32 N-terminal" evidence="6">
    <location>
        <begin position="32"/>
        <end position="355"/>
    </location>
</feature>
<evidence type="ECO:0000256" key="5">
    <source>
        <dbReference type="RuleBase" id="RU362110"/>
    </source>
</evidence>
<dbReference type="SUPFAM" id="SSF75005">
    <property type="entry name" value="Arabinanase/levansucrase/invertase"/>
    <property type="match status" value="1"/>
</dbReference>
<dbReference type="Pfam" id="PF00251">
    <property type="entry name" value="Glyco_hydro_32N"/>
    <property type="match status" value="1"/>
</dbReference>
<sequence>MNLLAQTLTALCDAAGERIAETGHGRWAQRFHLMPAAGWLNDPNGLHQRDGIYHAFYQASPLAVDGGLKCWGHATSRDLLRWHDAGTALVPETHWDCHGVYSGSALVDGDATHLFYTGNVKHVDAGETYDYVTTGRESNQMVVTLGRPELSLPKRPVLTQADYPADETAHVRDPKVFPSAGLAAAEGAPRNLMLLGARRAGEERASDKGEALVYGSDGVEQWRLLNRITTTERFGYVWECPDYVELDEKRLLLASPQGLTGPEWEGRNVYQSGWFEFSGTLTGDYELGPFHLWDHGFDFYAPQTFVDEQGRRVLVGWMGMADCPGHLCRERESGWQHCFTVPREVTTDGRGQVLCRPVGEVASARGAAIRVQVGATTRLPRCFDLELSCSAPLFHAVVGDGLELTWSERTGQLEMRFSDPSQAGIGAGRGSRTCPVARLDTLRVLGDVSSVEVFVNGGEAAMSTRHYPDRYSVALDTPVRARCWELAV</sequence>
<accession>A0ABT6ZN25</accession>
<keyword evidence="4 5" id="KW-0326">Glycosidase</keyword>
<dbReference type="InterPro" id="IPR013320">
    <property type="entry name" value="ConA-like_dom_sf"/>
</dbReference>
<dbReference type="InterPro" id="IPR013148">
    <property type="entry name" value="Glyco_hydro_32_N"/>
</dbReference>
<dbReference type="Gene3D" id="2.115.10.20">
    <property type="entry name" value="Glycosyl hydrolase domain, family 43"/>
    <property type="match status" value="1"/>
</dbReference>
<proteinExistence type="inferred from homology"/>
<dbReference type="InterPro" id="IPR051214">
    <property type="entry name" value="GH32_Enzymes"/>
</dbReference>